<keyword evidence="1" id="KW-0143">Chaperone</keyword>
<dbReference type="EMBL" id="CP072829">
    <property type="protein sequence ID" value="QTU83631.1"/>
    <property type="molecule type" value="Genomic_DNA"/>
</dbReference>
<dbReference type="Pfam" id="PF02613">
    <property type="entry name" value="Nitrate_red_del"/>
    <property type="match status" value="1"/>
</dbReference>
<proteinExistence type="predicted"/>
<dbReference type="PANTHER" id="PTHR34227:SF1">
    <property type="entry name" value="DIMETHYL SULFOXIDE REDUCTASE CHAPERONE-RELATED"/>
    <property type="match status" value="1"/>
</dbReference>
<dbReference type="InterPro" id="IPR050289">
    <property type="entry name" value="TorD/DmsD_chaperones"/>
</dbReference>
<sequence>MADEEILASGEASEPQTDAELIEQIIGALRGRAAFYDLLAAIYFRPLTAEQIENIAGLDVSAYADMNELFADGWNDVTRYLRKRHSGTRQELAVDFTSAFAGTSSWKGRYAVPYESVHTSAEGLMFQDSYHEVFTLYRQNRVERAAGYDYPDDHLSFMCEFMAILSERIIEALEQNDVEAAAEQVKISRDFLADHILSWFDSLQDLALLLLETRFYRGILKISKGFFQEDAELLDSILAELADQAVEEGE</sequence>
<dbReference type="InterPro" id="IPR020945">
    <property type="entry name" value="DMSO/NO3_reduct_chaperone"/>
</dbReference>
<gene>
    <name evidence="2" type="ORF">GMI68_03090</name>
    <name evidence="3" type="ORF">J7S26_04310</name>
</gene>
<name>A0A9E6STN9_9ACTN</name>
<evidence type="ECO:0000313" key="2">
    <source>
        <dbReference type="EMBL" id="NHM13767.1"/>
    </source>
</evidence>
<protein>
    <submittedName>
        <fullName evidence="3">Molecular chaperone TorD family protein</fullName>
    </submittedName>
</protein>
<dbReference type="InterPro" id="IPR036411">
    <property type="entry name" value="TorD-like_sf"/>
</dbReference>
<dbReference type="Gene3D" id="1.10.3480.10">
    <property type="entry name" value="TorD-like"/>
    <property type="match status" value="1"/>
</dbReference>
<dbReference type="Proteomes" id="UP000671910">
    <property type="component" value="Chromosome"/>
</dbReference>
<dbReference type="RefSeq" id="WP_165058515.1">
    <property type="nucleotide sequence ID" value="NZ_CP072829.1"/>
</dbReference>
<keyword evidence="4" id="KW-1185">Reference proteome</keyword>
<evidence type="ECO:0000256" key="1">
    <source>
        <dbReference type="ARBA" id="ARBA00023186"/>
    </source>
</evidence>
<dbReference type="EMBL" id="WPCR01000003">
    <property type="protein sequence ID" value="NHM13767.1"/>
    <property type="molecule type" value="Genomic_DNA"/>
</dbReference>
<dbReference type="AlphaFoldDB" id="A0A9E6STN9"/>
<dbReference type="PANTHER" id="PTHR34227">
    <property type="entry name" value="CHAPERONE PROTEIN YCDY"/>
    <property type="match status" value="1"/>
</dbReference>
<evidence type="ECO:0000313" key="3">
    <source>
        <dbReference type="EMBL" id="QTU83631.1"/>
    </source>
</evidence>
<dbReference type="SUPFAM" id="SSF89155">
    <property type="entry name" value="TorD-like"/>
    <property type="match status" value="1"/>
</dbReference>
<organism evidence="3 5">
    <name type="scientific">Xiamenia xianingshaonis</name>
    <dbReference type="NCBI Taxonomy" id="2682776"/>
    <lineage>
        <taxon>Bacteria</taxon>
        <taxon>Bacillati</taxon>
        <taxon>Actinomycetota</taxon>
        <taxon>Coriobacteriia</taxon>
        <taxon>Eggerthellales</taxon>
        <taxon>Eggerthellaceae</taxon>
        <taxon>Xiamenia</taxon>
    </lineage>
</organism>
<accession>A0A9E6STN9</accession>
<evidence type="ECO:0000313" key="5">
    <source>
        <dbReference type="Proteomes" id="UP000671910"/>
    </source>
</evidence>
<reference evidence="2 4" key="1">
    <citation type="submission" date="2019-11" db="EMBL/GenBank/DDBJ databases">
        <title>Eggerthellaceae novel genus isolated from the rectal contents of marmort.</title>
        <authorList>
            <person name="Zhang G."/>
        </authorList>
    </citation>
    <scope>NUCLEOTIDE SEQUENCE [LARGE SCALE GENOMIC DNA]</scope>
    <source>
        <strain evidence="2">Zg-886</strain>
        <strain evidence="4">zg-886</strain>
    </source>
</reference>
<evidence type="ECO:0000313" key="4">
    <source>
        <dbReference type="Proteomes" id="UP000636394"/>
    </source>
</evidence>
<dbReference type="KEGG" id="ebz:J7S26_04310"/>
<dbReference type="Proteomes" id="UP000636394">
    <property type="component" value="Unassembled WGS sequence"/>
</dbReference>
<reference evidence="3" key="2">
    <citation type="submission" date="2021-04" db="EMBL/GenBank/DDBJ databases">
        <title>Novel species in family Eggerthellaceae.</title>
        <authorList>
            <person name="Zhang G."/>
        </authorList>
    </citation>
    <scope>NUCLEOTIDE SEQUENCE</scope>
    <source>
        <strain evidence="3">Zg-886</strain>
    </source>
</reference>